<dbReference type="InterPro" id="IPR013783">
    <property type="entry name" value="Ig-like_fold"/>
</dbReference>
<comment type="caution">
    <text evidence="3">The sequence shown here is derived from an EMBL/GenBank/DDBJ whole genome shotgun (WGS) entry which is preliminary data.</text>
</comment>
<evidence type="ECO:0000259" key="2">
    <source>
        <dbReference type="PROSITE" id="PS50268"/>
    </source>
</evidence>
<protein>
    <submittedName>
        <fullName evidence="3">Ig-like domain-containing protein</fullName>
    </submittedName>
</protein>
<dbReference type="Gene3D" id="2.60.40.10">
    <property type="entry name" value="Immunoglobulins"/>
    <property type="match status" value="2"/>
</dbReference>
<dbReference type="EMBL" id="JANFQO010000075">
    <property type="protein sequence ID" value="MCQ4167754.1"/>
    <property type="molecule type" value="Genomic_DNA"/>
</dbReference>
<dbReference type="NCBIfam" id="NF012211">
    <property type="entry name" value="tand_rpt_95"/>
    <property type="match status" value="3"/>
</dbReference>
<dbReference type="CDD" id="cd11304">
    <property type="entry name" value="Cadherin_repeat"/>
    <property type="match status" value="1"/>
</dbReference>
<dbReference type="SMART" id="SM00736">
    <property type="entry name" value="CADG"/>
    <property type="match status" value="2"/>
</dbReference>
<dbReference type="Pfam" id="PF05345">
    <property type="entry name" value="He_PIG"/>
    <property type="match status" value="2"/>
</dbReference>
<feature type="domain" description="Cadherin" evidence="2">
    <location>
        <begin position="324"/>
        <end position="404"/>
    </location>
</feature>
<keyword evidence="4" id="KW-1185">Reference proteome</keyword>
<dbReference type="InterPro" id="IPR002126">
    <property type="entry name" value="Cadherin-like_dom"/>
</dbReference>
<feature type="region of interest" description="Disordered" evidence="1">
    <location>
        <begin position="148"/>
        <end position="176"/>
    </location>
</feature>
<sequence>LSKDDGSTIYAPGGGGTYTLILSNAGPSTATGVTLTDTLPTGATLSAAATCTAQGSASCGTLSGAGGASSVSLSGATVPAGMANRLQLTIPVSYAATLTAATLTNTATADAAVSDPVSASDINTRYNRAPVADAQSLSLEQGGSAAVTLSGSDADNDPLSFRITTPPQHGSLSGTAPALTYTPASAFSGSDSFAYVANDSLLDSTPATVSITVTAANRAPSVTSTAITTATAGSAYRYDVEATDPDNDTLTYSLLNPPSGVSIDSSTGVISWTPTTQQIGTHTMAIRVSDGHGGTGAQDFTLTVSSANHAPEITSTAITTASVGTPYSYDVDATDADNDTLTYTLSNPPSGMSIDTATGAISWTPAANQAGSQTITILVSDGHSGTDEQSFSIDVGAANRPPAFTSTAPTQATRGEAWRYDAQA</sequence>
<gene>
    <name evidence="3" type="ORF">NM961_23885</name>
</gene>
<dbReference type="InterPro" id="IPR006644">
    <property type="entry name" value="Cadg"/>
</dbReference>
<dbReference type="Pfam" id="PF01345">
    <property type="entry name" value="DUF11"/>
    <property type="match status" value="1"/>
</dbReference>
<dbReference type="InterPro" id="IPR047589">
    <property type="entry name" value="DUF11_rpt"/>
</dbReference>
<dbReference type="RefSeq" id="WP_255916931.1">
    <property type="nucleotide sequence ID" value="NZ_JANFQO010000075.1"/>
</dbReference>
<reference evidence="3" key="1">
    <citation type="submission" date="2022-07" db="EMBL/GenBank/DDBJ databases">
        <title>Tahibacter sp., a new gammaproteobacterium isolated from the silt sample collected at pig farm.</title>
        <authorList>
            <person name="Chen H."/>
        </authorList>
    </citation>
    <scope>NUCLEOTIDE SEQUENCE</scope>
    <source>
        <strain evidence="3">P2K</strain>
    </source>
</reference>
<name>A0ABT1QZN8_9GAMM</name>
<feature type="non-terminal residue" evidence="3">
    <location>
        <position position="424"/>
    </location>
</feature>
<dbReference type="NCBIfam" id="TIGR01451">
    <property type="entry name" value="B_ant_repeat"/>
    <property type="match status" value="1"/>
</dbReference>
<evidence type="ECO:0000256" key="1">
    <source>
        <dbReference type="SAM" id="MobiDB-lite"/>
    </source>
</evidence>
<dbReference type="Gene3D" id="2.60.40.3440">
    <property type="match status" value="1"/>
</dbReference>
<organism evidence="3 4">
    <name type="scientific">Tahibacter harae</name>
    <dbReference type="NCBI Taxonomy" id="2963937"/>
    <lineage>
        <taxon>Bacteria</taxon>
        <taxon>Pseudomonadati</taxon>
        <taxon>Pseudomonadota</taxon>
        <taxon>Gammaproteobacteria</taxon>
        <taxon>Lysobacterales</taxon>
        <taxon>Rhodanobacteraceae</taxon>
        <taxon>Tahibacter</taxon>
    </lineage>
</organism>
<proteinExistence type="predicted"/>
<dbReference type="InterPro" id="IPR001434">
    <property type="entry name" value="OmcB-like_DUF11"/>
</dbReference>
<feature type="domain" description="Cadherin" evidence="2">
    <location>
        <begin position="233"/>
        <end position="313"/>
    </location>
</feature>
<feature type="compositionally biased region" description="Polar residues" evidence="1">
    <location>
        <begin position="162"/>
        <end position="174"/>
    </location>
</feature>
<accession>A0ABT1QZN8</accession>
<dbReference type="SUPFAM" id="SSF49313">
    <property type="entry name" value="Cadherin-like"/>
    <property type="match status" value="2"/>
</dbReference>
<dbReference type="InterPro" id="IPR015919">
    <property type="entry name" value="Cadherin-like_sf"/>
</dbReference>
<feature type="non-terminal residue" evidence="3">
    <location>
        <position position="1"/>
    </location>
</feature>
<dbReference type="Pfam" id="PF17963">
    <property type="entry name" value="Big_9"/>
    <property type="match status" value="1"/>
</dbReference>
<dbReference type="Proteomes" id="UP001165498">
    <property type="component" value="Unassembled WGS sequence"/>
</dbReference>
<dbReference type="PROSITE" id="PS50268">
    <property type="entry name" value="CADHERIN_2"/>
    <property type="match status" value="2"/>
</dbReference>
<evidence type="ECO:0000313" key="3">
    <source>
        <dbReference type="EMBL" id="MCQ4167754.1"/>
    </source>
</evidence>
<evidence type="ECO:0000313" key="4">
    <source>
        <dbReference type="Proteomes" id="UP001165498"/>
    </source>
</evidence>